<sequence>MTTKHTPGPWRIVDREIMEDGSVYPCHILGGAADYQVCTLESPQIAKLGAEQPHRFPGLNGVLGPNANLIAAAPEIFKALDDLFTDMLIAQGNMRDAAKHDHRWEGCAEEIQPRIDAARAALAKAKGQAQ</sequence>
<accession>A0ABX9FTY4</accession>
<dbReference type="Proteomes" id="UP000252124">
    <property type="component" value="Unassembled WGS sequence"/>
</dbReference>
<dbReference type="EMBL" id="QNRM01000033">
    <property type="protein sequence ID" value="RBP09773.1"/>
    <property type="molecule type" value="Genomic_DNA"/>
</dbReference>
<dbReference type="RefSeq" id="WP_088591663.1">
    <property type="nucleotide sequence ID" value="NZ_CADIJU010000043.1"/>
</dbReference>
<reference evidence="1 2" key="1">
    <citation type="submission" date="2018-06" db="EMBL/GenBank/DDBJ databases">
        <title>Genomic Encyclopedia of Type Strains, Phase III (KMG-III): the genomes of soil and plant-associated and newly described type strains.</title>
        <authorList>
            <person name="Whitman W."/>
        </authorList>
    </citation>
    <scope>NUCLEOTIDE SEQUENCE [LARGE SCALE GENOMIC DNA]</scope>
    <source>
        <strain evidence="1 2">CECT 7342</strain>
    </source>
</reference>
<gene>
    <name evidence="1" type="ORF">DFP87_1332</name>
</gene>
<evidence type="ECO:0008006" key="3">
    <source>
        <dbReference type="Google" id="ProtNLM"/>
    </source>
</evidence>
<proteinExistence type="predicted"/>
<keyword evidence="2" id="KW-1185">Reference proteome</keyword>
<dbReference type="GeneID" id="99734560"/>
<comment type="caution">
    <text evidence="1">The sequence shown here is derived from an EMBL/GenBank/DDBJ whole genome shotgun (WGS) entry which is preliminary data.</text>
</comment>
<evidence type="ECO:0000313" key="1">
    <source>
        <dbReference type="EMBL" id="RBP09773.1"/>
    </source>
</evidence>
<protein>
    <recommendedName>
        <fullName evidence="3">Phage protein</fullName>
    </recommendedName>
</protein>
<organism evidence="1 2">
    <name type="scientific">Achromobacter marplatensis</name>
    <dbReference type="NCBI Taxonomy" id="470868"/>
    <lineage>
        <taxon>Bacteria</taxon>
        <taxon>Pseudomonadati</taxon>
        <taxon>Pseudomonadota</taxon>
        <taxon>Betaproteobacteria</taxon>
        <taxon>Burkholderiales</taxon>
        <taxon>Alcaligenaceae</taxon>
        <taxon>Achromobacter</taxon>
    </lineage>
</organism>
<evidence type="ECO:0000313" key="2">
    <source>
        <dbReference type="Proteomes" id="UP000252124"/>
    </source>
</evidence>
<name>A0ABX9FTY4_9BURK</name>